<dbReference type="Proteomes" id="UP000576209">
    <property type="component" value="Unassembled WGS sequence"/>
</dbReference>
<keyword evidence="3" id="KW-1185">Reference proteome</keyword>
<accession>A0A840E7Q7</accession>
<keyword evidence="1" id="KW-0472">Membrane</keyword>
<organism evidence="2 3">
    <name type="scientific">Neolewinella aquimaris</name>
    <dbReference type="NCBI Taxonomy" id="1835722"/>
    <lineage>
        <taxon>Bacteria</taxon>
        <taxon>Pseudomonadati</taxon>
        <taxon>Bacteroidota</taxon>
        <taxon>Saprospiria</taxon>
        <taxon>Saprospirales</taxon>
        <taxon>Lewinellaceae</taxon>
        <taxon>Neolewinella</taxon>
    </lineage>
</organism>
<dbReference type="RefSeq" id="WP_183495889.1">
    <property type="nucleotide sequence ID" value="NZ_JACIFF010000005.1"/>
</dbReference>
<keyword evidence="1" id="KW-0812">Transmembrane</keyword>
<comment type="caution">
    <text evidence="2">The sequence shown here is derived from an EMBL/GenBank/DDBJ whole genome shotgun (WGS) entry which is preliminary data.</text>
</comment>
<protein>
    <submittedName>
        <fullName evidence="2">Uncharacterized protein</fullName>
    </submittedName>
</protein>
<evidence type="ECO:0000313" key="2">
    <source>
        <dbReference type="EMBL" id="MBB4079655.1"/>
    </source>
</evidence>
<sequence length="153" mass="17594">MNHQLAKELMQRYFAGETSLAEEKELRTYFQSENVDPTLQPYIPLFRYWEVERAVVAPRRPTKTRRLPRILLAIAAALLLVLVARFAQLSTAPAVTAFPVAERQPVDWSRYEVTDEGEALRILKAVLKTTSEKMKQGPAITLRELREVEEILD</sequence>
<feature type="transmembrane region" description="Helical" evidence="1">
    <location>
        <begin position="70"/>
        <end position="87"/>
    </location>
</feature>
<name>A0A840E7Q7_9BACT</name>
<dbReference type="AlphaFoldDB" id="A0A840E7Q7"/>
<proteinExistence type="predicted"/>
<gene>
    <name evidence="2" type="ORF">GGR28_002280</name>
</gene>
<keyword evidence="1" id="KW-1133">Transmembrane helix</keyword>
<evidence type="ECO:0000256" key="1">
    <source>
        <dbReference type="SAM" id="Phobius"/>
    </source>
</evidence>
<evidence type="ECO:0000313" key="3">
    <source>
        <dbReference type="Proteomes" id="UP000576209"/>
    </source>
</evidence>
<dbReference type="EMBL" id="JACIFF010000005">
    <property type="protein sequence ID" value="MBB4079655.1"/>
    <property type="molecule type" value="Genomic_DNA"/>
</dbReference>
<reference evidence="2 3" key="1">
    <citation type="submission" date="2020-08" db="EMBL/GenBank/DDBJ databases">
        <title>Genomic Encyclopedia of Type Strains, Phase IV (KMG-IV): sequencing the most valuable type-strain genomes for metagenomic binning, comparative biology and taxonomic classification.</title>
        <authorList>
            <person name="Goeker M."/>
        </authorList>
    </citation>
    <scope>NUCLEOTIDE SEQUENCE [LARGE SCALE GENOMIC DNA]</scope>
    <source>
        <strain evidence="2 3">DSM 105137</strain>
    </source>
</reference>